<accession>A0A0S2KG93</accession>
<dbReference type="OrthoDB" id="9781415at2"/>
<evidence type="ECO:0000313" key="3">
    <source>
        <dbReference type="EMBL" id="ALO47060.1"/>
    </source>
</evidence>
<evidence type="ECO:0000313" key="4">
    <source>
        <dbReference type="Proteomes" id="UP000065641"/>
    </source>
</evidence>
<dbReference type="Pfam" id="PF00300">
    <property type="entry name" value="His_Phos_1"/>
    <property type="match status" value="1"/>
</dbReference>
<feature type="binding site" evidence="2">
    <location>
        <position position="58"/>
    </location>
    <ligand>
        <name>substrate</name>
    </ligand>
</feature>
<feature type="binding site" evidence="2">
    <location>
        <begin position="8"/>
        <end position="15"/>
    </location>
    <ligand>
        <name>substrate</name>
    </ligand>
</feature>
<dbReference type="AlphaFoldDB" id="A0A0S2KG93"/>
<dbReference type="InterPro" id="IPR001345">
    <property type="entry name" value="PG/BPGM_mutase_AS"/>
</dbReference>
<dbReference type="InterPro" id="IPR050275">
    <property type="entry name" value="PGM_Phosphatase"/>
</dbReference>
<feature type="active site" description="Tele-phosphohistidine intermediate" evidence="1">
    <location>
        <position position="9"/>
    </location>
</feature>
<dbReference type="RefSeq" id="WP_058022489.1">
    <property type="nucleotide sequence ID" value="NZ_CP013189.1"/>
</dbReference>
<reference evidence="3 4" key="1">
    <citation type="submission" date="2015-11" db="EMBL/GenBank/DDBJ databases">
        <authorList>
            <person name="Zhang Y."/>
            <person name="Guo Z."/>
        </authorList>
    </citation>
    <scope>NUCLEOTIDE SEQUENCE [LARGE SCALE GENOMIC DNA]</scope>
    <source>
        <strain evidence="3 4">KCTC 32221</strain>
    </source>
</reference>
<proteinExistence type="predicted"/>
<dbReference type="KEGG" id="pspi:PS2015_2426"/>
<gene>
    <name evidence="3" type="ORF">PS2015_2426</name>
</gene>
<evidence type="ECO:0000256" key="2">
    <source>
        <dbReference type="PIRSR" id="PIRSR613078-2"/>
    </source>
</evidence>
<dbReference type="PANTHER" id="PTHR48100">
    <property type="entry name" value="BROAD-SPECIFICITY PHOSPHATASE YOR283W-RELATED"/>
    <property type="match status" value="1"/>
</dbReference>
<dbReference type="InterPro" id="IPR029033">
    <property type="entry name" value="His_PPase_superfam"/>
</dbReference>
<dbReference type="Gene3D" id="3.40.50.1240">
    <property type="entry name" value="Phosphoglycerate mutase-like"/>
    <property type="match status" value="1"/>
</dbReference>
<dbReference type="CDD" id="cd07067">
    <property type="entry name" value="HP_PGM_like"/>
    <property type="match status" value="1"/>
</dbReference>
<dbReference type="STRING" id="1249552.PS2015_2426"/>
<organism evidence="3 4">
    <name type="scientific">Pseudohongiella spirulinae</name>
    <dbReference type="NCBI Taxonomy" id="1249552"/>
    <lineage>
        <taxon>Bacteria</taxon>
        <taxon>Pseudomonadati</taxon>
        <taxon>Pseudomonadota</taxon>
        <taxon>Gammaproteobacteria</taxon>
        <taxon>Pseudomonadales</taxon>
        <taxon>Pseudohongiellaceae</taxon>
        <taxon>Pseudohongiella</taxon>
    </lineage>
</organism>
<name>A0A0S2KG93_9GAMM</name>
<dbReference type="Proteomes" id="UP000065641">
    <property type="component" value="Chromosome"/>
</dbReference>
<dbReference type="SUPFAM" id="SSF53254">
    <property type="entry name" value="Phosphoglycerate mutase-like"/>
    <property type="match status" value="1"/>
</dbReference>
<dbReference type="GO" id="GO:0016791">
    <property type="term" value="F:phosphatase activity"/>
    <property type="evidence" value="ECO:0007669"/>
    <property type="project" value="TreeGrafter"/>
</dbReference>
<feature type="active site" description="Proton donor/acceptor" evidence="1">
    <location>
        <position position="82"/>
    </location>
</feature>
<keyword evidence="4" id="KW-1185">Reference proteome</keyword>
<dbReference type="PROSITE" id="PS00175">
    <property type="entry name" value="PG_MUTASE"/>
    <property type="match status" value="1"/>
</dbReference>
<dbReference type="SMART" id="SM00855">
    <property type="entry name" value="PGAM"/>
    <property type="match status" value="1"/>
</dbReference>
<sequence>MRLIHLIRHGETNWNRERRAQGQQESILTDTGRQQALQLGQRMTDTPLEAVFVSSSQRTRQTAELAFADRNLEIEHCDLLREIHMGPWEGQLYVDIQSAEPEQFHAFWHAPEKFSLAGAETFEQIQQRALQRFRHILESSAADNIAIVSHGIWIKSLLCALEPRPLSKLWEPPAMHNCSLSTIAIHPDGNQRIVMYSDKPYSSEQVESTQ</sequence>
<dbReference type="InterPro" id="IPR013078">
    <property type="entry name" value="His_Pase_superF_clade-1"/>
</dbReference>
<evidence type="ECO:0000256" key="1">
    <source>
        <dbReference type="PIRSR" id="PIRSR613078-1"/>
    </source>
</evidence>
<protein>
    <submittedName>
        <fullName evidence="3">Phosphoglycerate mutase</fullName>
    </submittedName>
</protein>
<dbReference type="EMBL" id="CP013189">
    <property type="protein sequence ID" value="ALO47060.1"/>
    <property type="molecule type" value="Genomic_DNA"/>
</dbReference>